<evidence type="ECO:0000256" key="9">
    <source>
        <dbReference type="ARBA" id="ARBA00048540"/>
    </source>
</evidence>
<evidence type="ECO:0000256" key="10">
    <source>
        <dbReference type="PIRNR" id="PIRNR006268"/>
    </source>
</evidence>
<evidence type="ECO:0000256" key="6">
    <source>
        <dbReference type="ARBA" id="ARBA00022827"/>
    </source>
</evidence>
<keyword evidence="4 10" id="KW-0808">Transferase</keyword>
<dbReference type="PANTHER" id="PTHR30040:SF2">
    <property type="entry name" value="FAD:PROTEIN FMN TRANSFERASE"/>
    <property type="match status" value="1"/>
</dbReference>
<comment type="subcellular location">
    <subcellularLocation>
        <location evidence="12">Cell inner membrane</location>
        <topology evidence="12">Lipid-anchor</topology>
        <orientation evidence="12">Periplasmic side</orientation>
    </subcellularLocation>
</comment>
<evidence type="ECO:0000256" key="8">
    <source>
        <dbReference type="ARBA" id="ARBA00031306"/>
    </source>
</evidence>
<feature type="binding site" evidence="11">
    <location>
        <position position="309"/>
    </location>
    <ligand>
        <name>Mg(2+)</name>
        <dbReference type="ChEBI" id="CHEBI:18420"/>
    </ligand>
</feature>
<dbReference type="EMBL" id="JALBUR010000009">
    <property type="protein sequence ID" value="MDX8419446.1"/>
    <property type="molecule type" value="Genomic_DNA"/>
</dbReference>
<name>A0AB35U662_9FIRM</name>
<feature type="chain" id="PRO_5044047104" description="FAD:protein FMN transferase" evidence="12">
    <location>
        <begin position="25"/>
        <end position="377"/>
    </location>
</feature>
<dbReference type="PIRSF" id="PIRSF006268">
    <property type="entry name" value="ApbE"/>
    <property type="match status" value="1"/>
</dbReference>
<comment type="function">
    <text evidence="12">Flavin transferase that catalyzes the transfer of the FMN moiety of FAD and its covalent binding to the hydroxyl group of a threonine residue in a target flavoprotein.</text>
</comment>
<evidence type="ECO:0000256" key="11">
    <source>
        <dbReference type="PIRSR" id="PIRSR006268-2"/>
    </source>
</evidence>
<evidence type="ECO:0000313" key="14">
    <source>
        <dbReference type="Proteomes" id="UP001286174"/>
    </source>
</evidence>
<comment type="catalytic activity">
    <reaction evidence="9 10 12">
        <text>L-threonyl-[protein] + FAD = FMN-L-threonyl-[protein] + AMP + H(+)</text>
        <dbReference type="Rhea" id="RHEA:36847"/>
        <dbReference type="Rhea" id="RHEA-COMP:11060"/>
        <dbReference type="Rhea" id="RHEA-COMP:11061"/>
        <dbReference type="ChEBI" id="CHEBI:15378"/>
        <dbReference type="ChEBI" id="CHEBI:30013"/>
        <dbReference type="ChEBI" id="CHEBI:57692"/>
        <dbReference type="ChEBI" id="CHEBI:74257"/>
        <dbReference type="ChEBI" id="CHEBI:456215"/>
        <dbReference type="EC" id="2.7.1.180"/>
    </reaction>
</comment>
<evidence type="ECO:0000256" key="4">
    <source>
        <dbReference type="ARBA" id="ARBA00022679"/>
    </source>
</evidence>
<proteinExistence type="inferred from homology"/>
<comment type="caution">
    <text evidence="13">The sequence shown here is derived from an EMBL/GenBank/DDBJ whole genome shotgun (WGS) entry which is preliminary data.</text>
</comment>
<sequence>MKKILLAAGLASLVLCGCSTSKTASTASSDVPLYSNVSTDAGFDTVFYYQEYNQDKDASEAHFNEAVNLFTHYNDLFDIYNNYAGMNNLKTVNDNAGIAPVTVDPEIVAMLEEAKQFYTWSDGEFDITMGALLNVWHTYRENGISLNEENKQGPLPTDAELSEAASHKGWDKVVIDDSANTVYITDASVSIDVGGIAKGYATEKIAQKLASEDNIGTIAINAGGNNRTINAKPDGSPWRVRIQNPDGEDKLIIVSETGSWSFVTSGDYERYYVATDGKKYHHIIDPETNYPADRYRSVSIITKDSSAADCLSTTLFTLSMEDGQKVLDEYEQATGNHADAIWVMSEDKKVEAKNGKDHMGFYIAWTDGLDGVITWEQ</sequence>
<dbReference type="Pfam" id="PF02424">
    <property type="entry name" value="ApbE"/>
    <property type="match status" value="1"/>
</dbReference>
<evidence type="ECO:0000256" key="3">
    <source>
        <dbReference type="ARBA" id="ARBA00022630"/>
    </source>
</evidence>
<dbReference type="GO" id="GO:0046872">
    <property type="term" value="F:metal ion binding"/>
    <property type="evidence" value="ECO:0007669"/>
    <property type="project" value="UniProtKB-UniRule"/>
</dbReference>
<feature type="binding site" evidence="11">
    <location>
        <position position="195"/>
    </location>
    <ligand>
        <name>Mg(2+)</name>
        <dbReference type="ChEBI" id="CHEBI:18420"/>
    </ligand>
</feature>
<dbReference type="InterPro" id="IPR003374">
    <property type="entry name" value="ApbE-like_sf"/>
</dbReference>
<feature type="signal peptide" evidence="12">
    <location>
        <begin position="1"/>
        <end position="24"/>
    </location>
</feature>
<keyword evidence="12" id="KW-0449">Lipoprotein</keyword>
<evidence type="ECO:0000256" key="2">
    <source>
        <dbReference type="ARBA" id="ARBA00016337"/>
    </source>
</evidence>
<keyword evidence="7 10" id="KW-0460">Magnesium</keyword>
<dbReference type="Gene3D" id="3.10.520.10">
    <property type="entry name" value="ApbE-like domains"/>
    <property type="match status" value="1"/>
</dbReference>
<protein>
    <recommendedName>
        <fullName evidence="2 10">FAD:protein FMN transferase</fullName>
        <ecNumber evidence="1 10">2.7.1.180</ecNumber>
    </recommendedName>
    <alternativeName>
        <fullName evidence="8 10">Flavin transferase</fullName>
    </alternativeName>
</protein>
<dbReference type="InterPro" id="IPR024932">
    <property type="entry name" value="ApbE"/>
</dbReference>
<dbReference type="PROSITE" id="PS51257">
    <property type="entry name" value="PROKAR_LIPOPROTEIN"/>
    <property type="match status" value="1"/>
</dbReference>
<dbReference type="RefSeq" id="WP_370595868.1">
    <property type="nucleotide sequence ID" value="NZ_JALBUR010000009.1"/>
</dbReference>
<keyword evidence="6 10" id="KW-0274">FAD</keyword>
<keyword evidence="3 10" id="KW-0285">Flavoprotein</keyword>
<dbReference type="EC" id="2.7.1.180" evidence="1 10"/>
<keyword evidence="12" id="KW-0997">Cell inner membrane</keyword>
<evidence type="ECO:0000256" key="12">
    <source>
        <dbReference type="RuleBase" id="RU363002"/>
    </source>
</evidence>
<feature type="binding site" evidence="11">
    <location>
        <position position="313"/>
    </location>
    <ligand>
        <name>Mg(2+)</name>
        <dbReference type="ChEBI" id="CHEBI:18420"/>
    </ligand>
</feature>
<dbReference type="SUPFAM" id="SSF143631">
    <property type="entry name" value="ApbE-like"/>
    <property type="match status" value="1"/>
</dbReference>
<evidence type="ECO:0000313" key="13">
    <source>
        <dbReference type="EMBL" id="MDX8419446.1"/>
    </source>
</evidence>
<keyword evidence="5 10" id="KW-0479">Metal-binding</keyword>
<keyword evidence="14" id="KW-1185">Reference proteome</keyword>
<keyword evidence="12" id="KW-1003">Cell membrane</keyword>
<gene>
    <name evidence="13" type="ORF">MOZ60_04980</name>
</gene>
<evidence type="ECO:0000256" key="7">
    <source>
        <dbReference type="ARBA" id="ARBA00022842"/>
    </source>
</evidence>
<dbReference type="GO" id="GO:0016740">
    <property type="term" value="F:transferase activity"/>
    <property type="evidence" value="ECO:0007669"/>
    <property type="project" value="UniProtKB-UniRule"/>
</dbReference>
<evidence type="ECO:0000256" key="1">
    <source>
        <dbReference type="ARBA" id="ARBA00011955"/>
    </source>
</evidence>
<organism evidence="13 14">
    <name type="scientific">Grylomicrobium aquisgranensis</name>
    <dbReference type="NCBI Taxonomy" id="2926318"/>
    <lineage>
        <taxon>Bacteria</taxon>
        <taxon>Bacillati</taxon>
        <taxon>Bacillota</taxon>
        <taxon>Erysipelotrichia</taxon>
        <taxon>Erysipelotrichales</taxon>
        <taxon>Erysipelotrichaceae</taxon>
        <taxon>Grylomicrobium</taxon>
    </lineage>
</organism>
<comment type="similarity">
    <text evidence="10 12">Belongs to the ApbE family.</text>
</comment>
<dbReference type="GO" id="GO:0005886">
    <property type="term" value="C:plasma membrane"/>
    <property type="evidence" value="ECO:0007669"/>
    <property type="project" value="UniProtKB-SubCell"/>
</dbReference>
<evidence type="ECO:0000256" key="5">
    <source>
        <dbReference type="ARBA" id="ARBA00022723"/>
    </source>
</evidence>
<dbReference type="AlphaFoldDB" id="A0AB35U662"/>
<keyword evidence="12" id="KW-0732">Signal</keyword>
<comment type="cofactor">
    <cofactor evidence="11">
        <name>Mg(2+)</name>
        <dbReference type="ChEBI" id="CHEBI:18420"/>
    </cofactor>
    <cofactor evidence="11">
        <name>Mn(2+)</name>
        <dbReference type="ChEBI" id="CHEBI:29035"/>
    </cofactor>
    <text evidence="11">Magnesium. Can also use manganese.</text>
</comment>
<keyword evidence="12" id="KW-0472">Membrane</keyword>
<accession>A0AB35U662</accession>
<dbReference type="Proteomes" id="UP001286174">
    <property type="component" value="Unassembled WGS sequence"/>
</dbReference>
<dbReference type="PANTHER" id="PTHR30040">
    <property type="entry name" value="THIAMINE BIOSYNTHESIS LIPOPROTEIN APBE"/>
    <property type="match status" value="1"/>
</dbReference>
<reference evidence="13 14" key="1">
    <citation type="submission" date="2022-03" db="EMBL/GenBank/DDBJ databases">
        <title>Novel taxa within the pig intestine.</title>
        <authorList>
            <person name="Wylensek D."/>
            <person name="Bishof K."/>
            <person name="Afrizal A."/>
            <person name="Clavel T."/>
        </authorList>
    </citation>
    <scope>NUCLEOTIDE SEQUENCE [LARGE SCALE GENOMIC DNA]</scope>
    <source>
        <strain evidence="13 14">CLA-KB-P133</strain>
    </source>
</reference>